<dbReference type="InterPro" id="IPR008906">
    <property type="entry name" value="HATC_C_dom"/>
</dbReference>
<dbReference type="PANTHER" id="PTHR46481:SF10">
    <property type="entry name" value="ZINC FINGER BED DOMAIN-CONTAINING PROTEIN 39"/>
    <property type="match status" value="1"/>
</dbReference>
<dbReference type="GO" id="GO:0046983">
    <property type="term" value="F:protein dimerization activity"/>
    <property type="evidence" value="ECO:0007669"/>
    <property type="project" value="InterPro"/>
</dbReference>
<accession>A0A6A4FMG3</accession>
<name>A0A6A4FMG3_9STRA</name>
<evidence type="ECO:0000313" key="8">
    <source>
        <dbReference type="Proteomes" id="UP000434957"/>
    </source>
</evidence>
<dbReference type="GO" id="GO:0005634">
    <property type="term" value="C:nucleus"/>
    <property type="evidence" value="ECO:0007669"/>
    <property type="project" value="UniProtKB-SubCell"/>
</dbReference>
<comment type="subcellular location">
    <subcellularLocation>
        <location evidence="1">Nucleus</location>
    </subcellularLocation>
</comment>
<keyword evidence="8" id="KW-1185">Reference proteome</keyword>
<keyword evidence="2" id="KW-0479">Metal-binding</keyword>
<feature type="domain" description="HAT C-terminal dimerisation" evidence="6">
    <location>
        <begin position="429"/>
        <end position="500"/>
    </location>
</feature>
<organism evidence="7 8">
    <name type="scientific">Phytophthora rubi</name>
    <dbReference type="NCBI Taxonomy" id="129364"/>
    <lineage>
        <taxon>Eukaryota</taxon>
        <taxon>Sar</taxon>
        <taxon>Stramenopiles</taxon>
        <taxon>Oomycota</taxon>
        <taxon>Peronosporomycetes</taxon>
        <taxon>Peronosporales</taxon>
        <taxon>Peronosporaceae</taxon>
        <taxon>Phytophthora</taxon>
    </lineage>
</organism>
<keyword evidence="4" id="KW-0862">Zinc</keyword>
<evidence type="ECO:0000256" key="3">
    <source>
        <dbReference type="ARBA" id="ARBA00022771"/>
    </source>
</evidence>
<dbReference type="EMBL" id="QXFT01000502">
    <property type="protein sequence ID" value="KAE9342189.1"/>
    <property type="molecule type" value="Genomic_DNA"/>
</dbReference>
<evidence type="ECO:0000256" key="2">
    <source>
        <dbReference type="ARBA" id="ARBA00022723"/>
    </source>
</evidence>
<gene>
    <name evidence="7" type="ORF">PR003_g9611</name>
</gene>
<comment type="caution">
    <text evidence="7">The sequence shown here is derived from an EMBL/GenBank/DDBJ whole genome shotgun (WGS) entry which is preliminary data.</text>
</comment>
<dbReference type="InterPro" id="IPR052035">
    <property type="entry name" value="ZnF_BED_domain_contain"/>
</dbReference>
<dbReference type="SUPFAM" id="SSF53098">
    <property type="entry name" value="Ribonuclease H-like"/>
    <property type="match status" value="1"/>
</dbReference>
<dbReference type="InterPro" id="IPR012337">
    <property type="entry name" value="RNaseH-like_sf"/>
</dbReference>
<evidence type="ECO:0000256" key="5">
    <source>
        <dbReference type="ARBA" id="ARBA00023242"/>
    </source>
</evidence>
<proteinExistence type="predicted"/>
<evidence type="ECO:0000313" key="7">
    <source>
        <dbReference type="EMBL" id="KAE9342189.1"/>
    </source>
</evidence>
<dbReference type="PANTHER" id="PTHR46481">
    <property type="entry name" value="ZINC FINGER BED DOMAIN-CONTAINING PROTEIN 4"/>
    <property type="match status" value="1"/>
</dbReference>
<dbReference type="Proteomes" id="UP000434957">
    <property type="component" value="Unassembled WGS sequence"/>
</dbReference>
<evidence type="ECO:0000256" key="1">
    <source>
        <dbReference type="ARBA" id="ARBA00004123"/>
    </source>
</evidence>
<evidence type="ECO:0000259" key="6">
    <source>
        <dbReference type="Pfam" id="PF05699"/>
    </source>
</evidence>
<evidence type="ECO:0000256" key="4">
    <source>
        <dbReference type="ARBA" id="ARBA00022833"/>
    </source>
</evidence>
<keyword evidence="5" id="KW-0539">Nucleus</keyword>
<reference evidence="7 8" key="1">
    <citation type="submission" date="2018-08" db="EMBL/GenBank/DDBJ databases">
        <title>Genomic investigation of the strawberry pathogen Phytophthora fragariae indicates pathogenicity is determined by transcriptional variation in three key races.</title>
        <authorList>
            <person name="Adams T.M."/>
            <person name="Armitage A.D."/>
            <person name="Sobczyk M.K."/>
            <person name="Bates H.J."/>
            <person name="Dunwell J.M."/>
            <person name="Nellist C.F."/>
            <person name="Harrison R.J."/>
        </authorList>
    </citation>
    <scope>NUCLEOTIDE SEQUENCE [LARGE SCALE GENOMIC DNA]</scope>
    <source>
        <strain evidence="7 8">SCRP333</strain>
    </source>
</reference>
<dbReference type="AlphaFoldDB" id="A0A6A4FMG3"/>
<protein>
    <recommendedName>
        <fullName evidence="6">HAT C-terminal dimerisation domain-containing protein</fullName>
    </recommendedName>
</protein>
<sequence length="542" mass="61331">MALSRLAVNRMATQLAPRRGGRPQDPVWDQVLVDDGIVSCLKCEKIIHTSAPAKVQEFQLRFALWFYTTDMAFQKAEHNSLVDALRVLTSSDIVPNRHQLATTLLDMCYDDLRSKLMLLAKGKRVTLRTDGYTDVNRNAVINYVLLVGDLTILLEGIYTGSDSHDAPFLTFDILRVMAKLNFVTIAATVTDKHSHQSPGLVDAVATEAQDLLPRLHLAHAASGGQGSHRPAAVARKLTEDCRKLVRFLKKSQQLWYELKRLQCMDEDSARLRFGPRISTCEDQRAESEAPPRLRHRVARDFVQQLEKAIELLEVISKFQKAFEKNTKPPSDVYHMFLQLPEEFKKMEMPISELGKIQQILDERFNFVYGDAHGVANLLDPPPYLGQGMDQETRDNVQEFIANWHGSGEEEAATVGLVKYLGGQRSTSLETKLIRQKQLTVAQYWGGLSQFPLLQDIALTVFASACSSAAAERNWWAHKYVHSKARNRLKDKSVEKLVFLLSNAKNFESDDLAFYDMIGDLEANSSEEEDNNEDSDYEYYSGQ</sequence>
<dbReference type="GO" id="GO:0008270">
    <property type="term" value="F:zinc ion binding"/>
    <property type="evidence" value="ECO:0007669"/>
    <property type="project" value="UniProtKB-KW"/>
</dbReference>
<keyword evidence="3" id="KW-0863">Zinc-finger</keyword>
<dbReference type="Pfam" id="PF05699">
    <property type="entry name" value="Dimer_Tnp_hAT"/>
    <property type="match status" value="1"/>
</dbReference>